<sequence>MAMRSALTSLPARLRAPSAPAAADGWRLLSDGKGRLLSEKECAKESIYIQADVRAQIVQGLAACSILCDGGGGKDVNKVGEHLKGLGIPDGSTRSAVGKEPDAAA</sequence>
<evidence type="ECO:0000256" key="1">
    <source>
        <dbReference type="SAM" id="MobiDB-lite"/>
    </source>
</evidence>
<dbReference type="EMBL" id="CM016557">
    <property type="protein sequence ID" value="TKW09736.1"/>
    <property type="molecule type" value="Genomic_DNA"/>
</dbReference>
<proteinExistence type="predicted"/>
<keyword evidence="3" id="KW-1185">Reference proteome</keyword>
<dbReference type="Proteomes" id="UP000298652">
    <property type="component" value="Chromosome 6"/>
</dbReference>
<evidence type="ECO:0000313" key="2">
    <source>
        <dbReference type="EMBL" id="TKW09736.1"/>
    </source>
</evidence>
<name>A0A4V6D5A6_SETVI</name>
<dbReference type="AlphaFoldDB" id="A0A4V6D5A6"/>
<protein>
    <submittedName>
        <fullName evidence="2">Uncharacterized protein</fullName>
    </submittedName>
</protein>
<evidence type="ECO:0000313" key="3">
    <source>
        <dbReference type="Proteomes" id="UP000298652"/>
    </source>
</evidence>
<reference evidence="2" key="1">
    <citation type="submission" date="2019-03" db="EMBL/GenBank/DDBJ databases">
        <title>WGS assembly of Setaria viridis.</title>
        <authorList>
            <person name="Huang P."/>
            <person name="Jenkins J."/>
            <person name="Grimwood J."/>
            <person name="Barry K."/>
            <person name="Healey A."/>
            <person name="Mamidi S."/>
            <person name="Sreedasyam A."/>
            <person name="Shu S."/>
            <person name="Feldman M."/>
            <person name="Wu J."/>
            <person name="Yu Y."/>
            <person name="Chen C."/>
            <person name="Johnson J."/>
            <person name="Rokhsar D."/>
            <person name="Baxter I."/>
            <person name="Schmutz J."/>
            <person name="Brutnell T."/>
            <person name="Kellogg E."/>
        </authorList>
    </citation>
    <scope>NUCLEOTIDE SEQUENCE [LARGE SCALE GENOMIC DNA]</scope>
</reference>
<organism evidence="2 3">
    <name type="scientific">Setaria viridis</name>
    <name type="common">Green bristlegrass</name>
    <name type="synonym">Setaria italica subsp. viridis</name>
    <dbReference type="NCBI Taxonomy" id="4556"/>
    <lineage>
        <taxon>Eukaryota</taxon>
        <taxon>Viridiplantae</taxon>
        <taxon>Streptophyta</taxon>
        <taxon>Embryophyta</taxon>
        <taxon>Tracheophyta</taxon>
        <taxon>Spermatophyta</taxon>
        <taxon>Magnoliopsida</taxon>
        <taxon>Liliopsida</taxon>
        <taxon>Poales</taxon>
        <taxon>Poaceae</taxon>
        <taxon>PACMAD clade</taxon>
        <taxon>Panicoideae</taxon>
        <taxon>Panicodae</taxon>
        <taxon>Paniceae</taxon>
        <taxon>Cenchrinae</taxon>
        <taxon>Setaria</taxon>
    </lineage>
</organism>
<accession>A0A4V6D5A6</accession>
<feature type="region of interest" description="Disordered" evidence="1">
    <location>
        <begin position="84"/>
        <end position="105"/>
    </location>
</feature>
<dbReference type="Gramene" id="TKW09736">
    <property type="protein sequence ID" value="TKW09736"/>
    <property type="gene ID" value="SEVIR_6G121754v2"/>
</dbReference>
<gene>
    <name evidence="2" type="ORF">SEVIR_6G121754v2</name>
</gene>